<protein>
    <submittedName>
        <fullName evidence="2">Uncharacterized protein</fullName>
    </submittedName>
</protein>
<reference evidence="2" key="1">
    <citation type="journal article" date="2023" name="G3 (Bethesda)">
        <title>A reference genome for the long-term kleptoplast-retaining sea slug Elysia crispata morphotype clarki.</title>
        <authorList>
            <person name="Eastman K.E."/>
            <person name="Pendleton A.L."/>
            <person name="Shaikh M.A."/>
            <person name="Suttiyut T."/>
            <person name="Ogas R."/>
            <person name="Tomko P."/>
            <person name="Gavelis G."/>
            <person name="Widhalm J.R."/>
            <person name="Wisecaver J.H."/>
        </authorList>
    </citation>
    <scope>NUCLEOTIDE SEQUENCE</scope>
    <source>
        <strain evidence="2">ECLA1</strain>
    </source>
</reference>
<dbReference type="EMBL" id="JAWDGP010002507">
    <property type="protein sequence ID" value="KAK3782427.1"/>
    <property type="molecule type" value="Genomic_DNA"/>
</dbReference>
<evidence type="ECO:0000313" key="3">
    <source>
        <dbReference type="Proteomes" id="UP001283361"/>
    </source>
</evidence>
<proteinExistence type="predicted"/>
<organism evidence="2 3">
    <name type="scientific">Elysia crispata</name>
    <name type="common">lettuce slug</name>
    <dbReference type="NCBI Taxonomy" id="231223"/>
    <lineage>
        <taxon>Eukaryota</taxon>
        <taxon>Metazoa</taxon>
        <taxon>Spiralia</taxon>
        <taxon>Lophotrochozoa</taxon>
        <taxon>Mollusca</taxon>
        <taxon>Gastropoda</taxon>
        <taxon>Heterobranchia</taxon>
        <taxon>Euthyneura</taxon>
        <taxon>Panpulmonata</taxon>
        <taxon>Sacoglossa</taxon>
        <taxon>Placobranchoidea</taxon>
        <taxon>Plakobranchidae</taxon>
        <taxon>Elysia</taxon>
    </lineage>
</organism>
<name>A0AAE1A955_9GAST</name>
<dbReference type="Proteomes" id="UP001283361">
    <property type="component" value="Unassembled WGS sequence"/>
</dbReference>
<comment type="caution">
    <text evidence="2">The sequence shown here is derived from an EMBL/GenBank/DDBJ whole genome shotgun (WGS) entry which is preliminary data.</text>
</comment>
<feature type="region of interest" description="Disordered" evidence="1">
    <location>
        <begin position="128"/>
        <end position="159"/>
    </location>
</feature>
<gene>
    <name evidence="2" type="ORF">RRG08_033068</name>
</gene>
<keyword evidence="3" id="KW-1185">Reference proteome</keyword>
<evidence type="ECO:0000313" key="2">
    <source>
        <dbReference type="EMBL" id="KAK3782427.1"/>
    </source>
</evidence>
<dbReference type="AlphaFoldDB" id="A0AAE1A955"/>
<evidence type="ECO:0000256" key="1">
    <source>
        <dbReference type="SAM" id="MobiDB-lite"/>
    </source>
</evidence>
<accession>A0AAE1A955</accession>
<sequence>MTVWFQRAIKSNFLDGWTSSVEAAVQVTRGREKRCDDQLHTIENSRGWSTGEVAIVMDFRLDPRDEDKEIGEEMGQGLSSKKRENVGGRGEKGTVEGKLSKDGRALRLELSSFWSQLELELEAIRMSHDPNKAQPLVRYQHSRADPRSAIKSPQYIEET</sequence>
<feature type="region of interest" description="Disordered" evidence="1">
    <location>
        <begin position="69"/>
        <end position="98"/>
    </location>
</feature>
<feature type="compositionally biased region" description="Basic and acidic residues" evidence="1">
    <location>
        <begin position="81"/>
        <end position="98"/>
    </location>
</feature>